<dbReference type="Gene3D" id="3.40.1000.70">
    <property type="entry name" value="PknH-like extracellular domain"/>
    <property type="match status" value="1"/>
</dbReference>
<comment type="caution">
    <text evidence="1">The sequence shown here is derived from an EMBL/GenBank/DDBJ whole genome shotgun (WGS) entry which is preliminary data.</text>
</comment>
<accession>A0A438M9V9</accession>
<reference evidence="1 2" key="1">
    <citation type="submission" date="2019-01" db="EMBL/GenBank/DDBJ databases">
        <title>Sequencing the genomes of 1000 actinobacteria strains.</title>
        <authorList>
            <person name="Klenk H.-P."/>
        </authorList>
    </citation>
    <scope>NUCLEOTIDE SEQUENCE [LARGE SCALE GENOMIC DNA]</scope>
    <source>
        <strain evidence="1 2">DSM 43925</strain>
    </source>
</reference>
<dbReference type="InterPro" id="IPR038232">
    <property type="entry name" value="PknH-like_Extracell_sf"/>
</dbReference>
<evidence type="ECO:0000313" key="2">
    <source>
        <dbReference type="Proteomes" id="UP000284824"/>
    </source>
</evidence>
<name>A0A438M9V9_9ACTN</name>
<protein>
    <submittedName>
        <fullName evidence="1">PknH-like protein</fullName>
    </submittedName>
</protein>
<dbReference type="RefSeq" id="WP_127934577.1">
    <property type="nucleotide sequence ID" value="NZ_SAUN01000001.1"/>
</dbReference>
<dbReference type="OrthoDB" id="3532729at2"/>
<keyword evidence="2" id="KW-1185">Reference proteome</keyword>
<proteinExistence type="predicted"/>
<organism evidence="1 2">
    <name type="scientific">Nonomuraea polychroma</name>
    <dbReference type="NCBI Taxonomy" id="46176"/>
    <lineage>
        <taxon>Bacteria</taxon>
        <taxon>Bacillati</taxon>
        <taxon>Actinomycetota</taxon>
        <taxon>Actinomycetes</taxon>
        <taxon>Streptosporangiales</taxon>
        <taxon>Streptosporangiaceae</taxon>
        <taxon>Nonomuraea</taxon>
    </lineage>
</organism>
<sequence>MISALILAAAVAIPNNFLLYEKAAAKKDDDPETSWSASGKKSARLVVNPCQKSTLGQSGRTAARTLTYTAVPDYSKSEQVILYASAAAAGKALRDLEAAVRACGTKGYRYTATSVSLGDKALKVTGQVYQGKKAAVGGERAVVARRANALIVYTVSGEWGKPAAADFKQQTKDATRMLAKICTIADC</sequence>
<evidence type="ECO:0000313" key="1">
    <source>
        <dbReference type="EMBL" id="RVX42504.1"/>
    </source>
</evidence>
<dbReference type="EMBL" id="SAUN01000001">
    <property type="protein sequence ID" value="RVX42504.1"/>
    <property type="molecule type" value="Genomic_DNA"/>
</dbReference>
<dbReference type="Proteomes" id="UP000284824">
    <property type="component" value="Unassembled WGS sequence"/>
</dbReference>
<dbReference type="AlphaFoldDB" id="A0A438M9V9"/>
<gene>
    <name evidence="1" type="ORF">EDD27_5136</name>
</gene>